<dbReference type="AlphaFoldDB" id="A0A7F8RDR4"/>
<evidence type="ECO:0000256" key="6">
    <source>
        <dbReference type="ARBA" id="ARBA00023136"/>
    </source>
</evidence>
<dbReference type="PANTHER" id="PTHR10283">
    <property type="entry name" value="SOLUTE CARRIER FAMILY 13 MEMBER"/>
    <property type="match status" value="1"/>
</dbReference>
<comment type="subcellular location">
    <subcellularLocation>
        <location evidence="1">Membrane</location>
        <topology evidence="1">Multi-pass membrane protein</topology>
    </subcellularLocation>
</comment>
<dbReference type="InterPro" id="IPR001898">
    <property type="entry name" value="SLC13A/DASS"/>
</dbReference>
<dbReference type="KEGG" id="lww:102731387"/>
<dbReference type="GeneID" id="102731387"/>
<keyword evidence="7" id="KW-0406">Ion transport</keyword>
<keyword evidence="7" id="KW-0739">Sodium transport</keyword>
<evidence type="ECO:0000256" key="7">
    <source>
        <dbReference type="ARBA" id="ARBA00023201"/>
    </source>
</evidence>
<feature type="region of interest" description="Disordered" evidence="8">
    <location>
        <begin position="125"/>
        <end position="150"/>
    </location>
</feature>
<keyword evidence="4 9" id="KW-1133">Transmembrane helix</keyword>
<keyword evidence="3 9" id="KW-0812">Transmembrane</keyword>
<dbReference type="OrthoDB" id="6493944at2759"/>
<evidence type="ECO:0000256" key="4">
    <source>
        <dbReference type="ARBA" id="ARBA00022989"/>
    </source>
</evidence>
<keyword evidence="10" id="KW-1185">Reference proteome</keyword>
<protein>
    <submittedName>
        <fullName evidence="11">Solute carrier family 13 member 3-like isoform X1</fullName>
    </submittedName>
</protein>
<dbReference type="GO" id="GO:0017153">
    <property type="term" value="F:sodium:dicarboxylate symporter activity"/>
    <property type="evidence" value="ECO:0007669"/>
    <property type="project" value="TreeGrafter"/>
</dbReference>
<dbReference type="RefSeq" id="XP_030890838.1">
    <property type="nucleotide sequence ID" value="XM_031034978.1"/>
</dbReference>
<comment type="similarity">
    <text evidence="2">Belongs to the SLC13A/DASS transporter (TC 2.A.47) family. NADC subfamily.</text>
</comment>
<dbReference type="Proteomes" id="UP000245341">
    <property type="component" value="Unplaced"/>
</dbReference>
<sequence>MAVYWCTEALPLSVTALLPIILFPFLGILPSNKVCPQYFLDTNFLFLSGLIMASAIEEWNLHRRIALKVLMLVGVQPARLILGMMVTTSFLSMWLSNTASTAMMLPIASAILKSLFSQKEAQKDLNWPSDENTGEAVERDWGSPTNVEEGERDVLQRRVKGMHLLSISYVPSV</sequence>
<evidence type="ECO:0000313" key="11">
    <source>
        <dbReference type="RefSeq" id="XP_030890838.1"/>
    </source>
</evidence>
<evidence type="ECO:0000256" key="2">
    <source>
        <dbReference type="ARBA" id="ARBA00006772"/>
    </source>
</evidence>
<accession>A0A7F8RDR4</accession>
<reference evidence="11" key="1">
    <citation type="submission" date="2025-08" db="UniProtKB">
        <authorList>
            <consortium name="RefSeq"/>
        </authorList>
    </citation>
    <scope>IDENTIFICATION</scope>
    <source>
        <tissue evidence="11">Liver</tissue>
    </source>
</reference>
<evidence type="ECO:0000256" key="8">
    <source>
        <dbReference type="SAM" id="MobiDB-lite"/>
    </source>
</evidence>
<evidence type="ECO:0000256" key="9">
    <source>
        <dbReference type="SAM" id="Phobius"/>
    </source>
</evidence>
<organism evidence="10 11">
    <name type="scientific">Leptonychotes weddellii</name>
    <name type="common">Weddell seal</name>
    <name type="synonym">Otaria weddellii</name>
    <dbReference type="NCBI Taxonomy" id="9713"/>
    <lineage>
        <taxon>Eukaryota</taxon>
        <taxon>Metazoa</taxon>
        <taxon>Chordata</taxon>
        <taxon>Craniata</taxon>
        <taxon>Vertebrata</taxon>
        <taxon>Euteleostomi</taxon>
        <taxon>Mammalia</taxon>
        <taxon>Eutheria</taxon>
        <taxon>Laurasiatheria</taxon>
        <taxon>Carnivora</taxon>
        <taxon>Caniformia</taxon>
        <taxon>Pinnipedia</taxon>
        <taxon>Phocidae</taxon>
        <taxon>Monachinae</taxon>
        <taxon>Lobodontini</taxon>
        <taxon>Leptonychotes</taxon>
    </lineage>
</organism>
<keyword evidence="7" id="KW-0813">Transport</keyword>
<dbReference type="GO" id="GO:0015137">
    <property type="term" value="F:citrate transmembrane transporter activity"/>
    <property type="evidence" value="ECO:0007669"/>
    <property type="project" value="TreeGrafter"/>
</dbReference>
<evidence type="ECO:0000256" key="5">
    <source>
        <dbReference type="ARBA" id="ARBA00023053"/>
    </source>
</evidence>
<dbReference type="PANTHER" id="PTHR10283:SF62">
    <property type="entry name" value="NA(+)_DICARBOXYLATE COTRANSPORTER 3"/>
    <property type="match status" value="1"/>
</dbReference>
<evidence type="ECO:0000256" key="3">
    <source>
        <dbReference type="ARBA" id="ARBA00022692"/>
    </source>
</evidence>
<gene>
    <name evidence="11" type="primary">LOC102731387</name>
</gene>
<evidence type="ECO:0000313" key="10">
    <source>
        <dbReference type="Proteomes" id="UP000245341"/>
    </source>
</evidence>
<dbReference type="GO" id="GO:0005886">
    <property type="term" value="C:plasma membrane"/>
    <property type="evidence" value="ECO:0007669"/>
    <property type="project" value="TreeGrafter"/>
</dbReference>
<feature type="transmembrane region" description="Helical" evidence="9">
    <location>
        <begin position="12"/>
        <end position="31"/>
    </location>
</feature>
<dbReference type="Pfam" id="PF00939">
    <property type="entry name" value="Na_sulph_symp"/>
    <property type="match status" value="1"/>
</dbReference>
<proteinExistence type="inferred from homology"/>
<evidence type="ECO:0000256" key="1">
    <source>
        <dbReference type="ARBA" id="ARBA00004141"/>
    </source>
</evidence>
<keyword evidence="6 9" id="KW-0472">Membrane</keyword>
<name>A0A7F8RDR4_LEPWE</name>
<keyword evidence="5" id="KW-0915">Sodium</keyword>
<dbReference type="GO" id="GO:0015141">
    <property type="term" value="F:succinate transmembrane transporter activity"/>
    <property type="evidence" value="ECO:0007669"/>
    <property type="project" value="TreeGrafter"/>
</dbReference>